<dbReference type="PANTHER" id="PTHR47642">
    <property type="entry name" value="ATP-DEPENDENT DNA HELICASE"/>
    <property type="match status" value="1"/>
</dbReference>
<keyword evidence="1" id="KW-0547">Nucleotide-binding</keyword>
<name>A0A1G2MLN4_9BACT</name>
<evidence type="ECO:0000256" key="2">
    <source>
        <dbReference type="ARBA" id="ARBA00022763"/>
    </source>
</evidence>
<keyword evidence="8" id="KW-0413">Isomerase</keyword>
<dbReference type="PANTHER" id="PTHR47642:SF5">
    <property type="entry name" value="ATP-DEPENDENT DNA HELICASE"/>
    <property type="match status" value="1"/>
</dbReference>
<keyword evidence="3" id="KW-0378">Hydrolase</keyword>
<dbReference type="EMBL" id="MHRK01000004">
    <property type="protein sequence ID" value="OHA24820.1"/>
    <property type="molecule type" value="Genomic_DNA"/>
</dbReference>
<dbReference type="InterPro" id="IPR027417">
    <property type="entry name" value="P-loop_NTPase"/>
</dbReference>
<dbReference type="GO" id="GO:0003678">
    <property type="term" value="F:DNA helicase activity"/>
    <property type="evidence" value="ECO:0007669"/>
    <property type="project" value="InterPro"/>
</dbReference>
<dbReference type="CDD" id="cd18809">
    <property type="entry name" value="SF1_C_RecD"/>
    <property type="match status" value="1"/>
</dbReference>
<evidence type="ECO:0000256" key="8">
    <source>
        <dbReference type="ARBA" id="ARBA00023235"/>
    </source>
</evidence>
<dbReference type="Gene3D" id="1.10.10.1390">
    <property type="entry name" value="ATP-dependent DNA helicase RecQ"/>
    <property type="match status" value="1"/>
</dbReference>
<accession>A0A1G2MLN4</accession>
<evidence type="ECO:0000256" key="7">
    <source>
        <dbReference type="ARBA" id="ARBA00023204"/>
    </source>
</evidence>
<dbReference type="STRING" id="1802306.A3C72_03245"/>
<keyword evidence="6" id="KW-0238">DNA-binding</keyword>
<dbReference type="Gene3D" id="3.40.50.300">
    <property type="entry name" value="P-loop containing nucleotide triphosphate hydrolases"/>
    <property type="match status" value="1"/>
</dbReference>
<evidence type="ECO:0000256" key="4">
    <source>
        <dbReference type="ARBA" id="ARBA00022806"/>
    </source>
</evidence>
<evidence type="ECO:0000259" key="9">
    <source>
        <dbReference type="SMART" id="SM00382"/>
    </source>
</evidence>
<dbReference type="InterPro" id="IPR029491">
    <property type="entry name" value="Helicase_HTH"/>
</dbReference>
<proteinExistence type="predicted"/>
<organism evidence="10 11">
    <name type="scientific">Candidatus Taylorbacteria bacterium RIFCSPHIGHO2_02_FULL_43_32b</name>
    <dbReference type="NCBI Taxonomy" id="1802306"/>
    <lineage>
        <taxon>Bacteria</taxon>
        <taxon>Candidatus Tayloriibacteriota</taxon>
    </lineage>
</organism>
<dbReference type="InterPro" id="IPR003593">
    <property type="entry name" value="AAA+_ATPase"/>
</dbReference>
<dbReference type="SUPFAM" id="SSF52540">
    <property type="entry name" value="P-loop containing nucleoside triphosphate hydrolases"/>
    <property type="match status" value="2"/>
</dbReference>
<dbReference type="AlphaFoldDB" id="A0A1G2MLN4"/>
<keyword evidence="5" id="KW-0067">ATP-binding</keyword>
<gene>
    <name evidence="10" type="ORF">A3C72_03245</name>
</gene>
<evidence type="ECO:0000256" key="5">
    <source>
        <dbReference type="ARBA" id="ARBA00022840"/>
    </source>
</evidence>
<keyword evidence="2" id="KW-0227">DNA damage</keyword>
<feature type="domain" description="AAA+ ATPase" evidence="9">
    <location>
        <begin position="12"/>
        <end position="159"/>
    </location>
</feature>
<dbReference type="Proteomes" id="UP000177130">
    <property type="component" value="Unassembled WGS sequence"/>
</dbReference>
<protein>
    <recommendedName>
        <fullName evidence="9">AAA+ ATPase domain-containing protein</fullName>
    </recommendedName>
</protein>
<evidence type="ECO:0000256" key="3">
    <source>
        <dbReference type="ARBA" id="ARBA00022801"/>
    </source>
</evidence>
<dbReference type="GO" id="GO:0006281">
    <property type="term" value="P:DNA repair"/>
    <property type="evidence" value="ECO:0007669"/>
    <property type="project" value="InterPro"/>
</dbReference>
<dbReference type="GO" id="GO:0000723">
    <property type="term" value="P:telomere maintenance"/>
    <property type="evidence" value="ECO:0007669"/>
    <property type="project" value="InterPro"/>
</dbReference>
<sequence length="552" mass="62284">MTQEEAFQILKLGHNVFLTGSAGSGKTYLLNRYIDFLRSHGVPIAVTASTGIAATHIGGITIHSWSGLGIKDHLSEWDIEDLQERKYLYDRFQKTKVLIIDEVSMLHHFRLDLVDMIIRSVKRNDSPMGGMQVIFCGDFFQLPPVRRAGEPEARFVYESRVWQTLGPKICYLTEQHRQVDQKAVKVLNDIRQNCVTEETLKLLRTRLLKKPEFKVEPTKLYTHNIDVDTINERELSKIEGKVFSFKMISRGKDWMVGQLKRSCLAPETLNLKVGARVMFVKNNYEAGYSNGTLGTIVSFEANDPVVRIASGEKITAKPASWTIDEDDKVKAEISQVPLRLAWAITVHKSQGMSLDAAEIDLTKAFEKGMGYVALSRVRTLEGLMLNGFNEKSLMVHEDVEVIDKDFTAESNKLSQAISLLDQDEKIKMQEVFLATIAPPNANPKKEKVPTQVETKKLITQGLSVSDVAMKRKLTIGTVLSHLETLVKEGALNAAKDLHHLKPTPLRFAKIKKILQRVADREGEMKLAPARSILGESYTFEELRLARLFVPRK</sequence>
<evidence type="ECO:0000256" key="6">
    <source>
        <dbReference type="ARBA" id="ARBA00023125"/>
    </source>
</evidence>
<evidence type="ECO:0000256" key="1">
    <source>
        <dbReference type="ARBA" id="ARBA00022741"/>
    </source>
</evidence>
<dbReference type="InterPro" id="IPR051055">
    <property type="entry name" value="PIF1_helicase"/>
</dbReference>
<reference evidence="10 11" key="1">
    <citation type="journal article" date="2016" name="Nat. Commun.">
        <title>Thousands of microbial genomes shed light on interconnected biogeochemical processes in an aquifer system.</title>
        <authorList>
            <person name="Anantharaman K."/>
            <person name="Brown C.T."/>
            <person name="Hug L.A."/>
            <person name="Sharon I."/>
            <person name="Castelle C.J."/>
            <person name="Probst A.J."/>
            <person name="Thomas B.C."/>
            <person name="Singh A."/>
            <person name="Wilkins M.J."/>
            <person name="Karaoz U."/>
            <person name="Brodie E.L."/>
            <person name="Williams K.H."/>
            <person name="Hubbard S.S."/>
            <person name="Banfield J.F."/>
        </authorList>
    </citation>
    <scope>NUCLEOTIDE SEQUENCE [LARGE SCALE GENOMIC DNA]</scope>
</reference>
<dbReference type="InterPro" id="IPR049163">
    <property type="entry name" value="Pif1-like_2B_dom"/>
</dbReference>
<dbReference type="Pfam" id="PF05970">
    <property type="entry name" value="PIF1"/>
    <property type="match status" value="1"/>
</dbReference>
<evidence type="ECO:0000313" key="11">
    <source>
        <dbReference type="Proteomes" id="UP000177130"/>
    </source>
</evidence>
<dbReference type="Pfam" id="PF21530">
    <property type="entry name" value="Pif1_2B_dom"/>
    <property type="match status" value="1"/>
</dbReference>
<dbReference type="Gene3D" id="2.30.30.940">
    <property type="match status" value="1"/>
</dbReference>
<evidence type="ECO:0000313" key="10">
    <source>
        <dbReference type="EMBL" id="OHA24820.1"/>
    </source>
</evidence>
<dbReference type="SMART" id="SM00382">
    <property type="entry name" value="AAA"/>
    <property type="match status" value="1"/>
</dbReference>
<keyword evidence="4" id="KW-0347">Helicase</keyword>
<dbReference type="Pfam" id="PF14493">
    <property type="entry name" value="HTH_40"/>
    <property type="match status" value="1"/>
</dbReference>
<dbReference type="CDD" id="cd18037">
    <property type="entry name" value="DEXSc_Pif1_like"/>
    <property type="match status" value="1"/>
</dbReference>
<comment type="caution">
    <text evidence="10">The sequence shown here is derived from an EMBL/GenBank/DDBJ whole genome shotgun (WGS) entry which is preliminary data.</text>
</comment>
<dbReference type="InterPro" id="IPR010285">
    <property type="entry name" value="DNA_helicase_pif1-like_DEAD"/>
</dbReference>
<keyword evidence="7" id="KW-0234">DNA repair</keyword>